<sequence>SEAYAYDADGNRRPLLKRETPYPGKCVMHKPWIGETLPVYVWDRYEEFDDVRPMIELDDATIENYLQRNVTIVERVVREYGIKALHANHAVLMSVVAERVSRKTGIPFAIMPHGSAIEYAVKKDKRFFNYALQAFDAAAIIFVIGQEIRQRVIDLFPQIQHVHRKMVTLNLGVDTSLFRLLPPEEKPVSVGKLMQVLPVNSQGKSEAQAQNLFNGLKDDLTLDEMLRLIEENHEYDGKQPDQNAAEKLQTIRWGKEPVVLFVGRIIASKGLHLILAALPLVLKNHPNLRMVVVGHGPLREPLEAFVRALESGNLHLVRNIVRWGLRLEGGPAKPFEEIALFFNRLERDGQLNNYFHRAQQYLRSERIVFTGYLRHKELRYLFPACDVAVFPSIVAEAGPLVFLEALACGCFPIGTYFAGMAASIDSLQGAIPDPVREIMKLSVEKDKVVSEIADKIGRALEVDDDIRGALRRVAVEKYDWQNISKKYLRAFSSV</sequence>
<dbReference type="AlphaFoldDB" id="A0A7V5PQE7"/>
<dbReference type="Pfam" id="PF00534">
    <property type="entry name" value="Glycos_transf_1"/>
    <property type="match status" value="2"/>
</dbReference>
<dbReference type="PANTHER" id="PTHR45947">
    <property type="entry name" value="SULFOQUINOVOSYL TRANSFERASE SQD2"/>
    <property type="match status" value="1"/>
</dbReference>
<name>A0A7V5PQE7_CALAY</name>
<dbReference type="InterPro" id="IPR050194">
    <property type="entry name" value="Glycosyltransferase_grp1"/>
</dbReference>
<dbReference type="CDD" id="cd03801">
    <property type="entry name" value="GT4_PimA-like"/>
    <property type="match status" value="1"/>
</dbReference>
<comment type="caution">
    <text evidence="2">The sequence shown here is derived from an EMBL/GenBank/DDBJ whole genome shotgun (WGS) entry which is preliminary data.</text>
</comment>
<dbReference type="InterPro" id="IPR001296">
    <property type="entry name" value="Glyco_trans_1"/>
</dbReference>
<reference evidence="2" key="1">
    <citation type="journal article" date="2020" name="mSystems">
        <title>Genome- and Community-Level Interaction Insights into Carbon Utilization and Element Cycling Functions of Hydrothermarchaeota in Hydrothermal Sediment.</title>
        <authorList>
            <person name="Zhou Z."/>
            <person name="Liu Y."/>
            <person name="Xu W."/>
            <person name="Pan J."/>
            <person name="Luo Z.H."/>
            <person name="Li M."/>
        </authorList>
    </citation>
    <scope>NUCLEOTIDE SEQUENCE [LARGE SCALE GENOMIC DNA]</scope>
    <source>
        <strain evidence="2">HyVt-527</strain>
    </source>
</reference>
<evidence type="ECO:0000313" key="2">
    <source>
        <dbReference type="EMBL" id="HHJ53020.1"/>
    </source>
</evidence>
<dbReference type="SUPFAM" id="SSF53756">
    <property type="entry name" value="UDP-Glycosyltransferase/glycogen phosphorylase"/>
    <property type="match status" value="1"/>
</dbReference>
<dbReference type="Gene3D" id="3.40.50.2000">
    <property type="entry name" value="Glycogen Phosphorylase B"/>
    <property type="match status" value="4"/>
</dbReference>
<feature type="non-terminal residue" evidence="2">
    <location>
        <position position="1"/>
    </location>
</feature>
<dbReference type="Proteomes" id="UP000886124">
    <property type="component" value="Unassembled WGS sequence"/>
</dbReference>
<protein>
    <submittedName>
        <fullName evidence="2">Glycosyltransferase</fullName>
    </submittedName>
</protein>
<evidence type="ECO:0000259" key="1">
    <source>
        <dbReference type="Pfam" id="PF00534"/>
    </source>
</evidence>
<dbReference type="PANTHER" id="PTHR45947:SF15">
    <property type="entry name" value="TEICHURONIC ACID BIOSYNTHESIS GLYCOSYLTRANSFERASE TUAC-RELATED"/>
    <property type="match status" value="1"/>
</dbReference>
<dbReference type="EMBL" id="DROD01000486">
    <property type="protein sequence ID" value="HHJ53020.1"/>
    <property type="molecule type" value="Genomic_DNA"/>
</dbReference>
<proteinExistence type="predicted"/>
<feature type="domain" description="Glycosyl transferase family 1" evidence="1">
    <location>
        <begin position="254"/>
        <end position="312"/>
    </location>
</feature>
<organism evidence="2">
    <name type="scientific">Caldithrix abyssi</name>
    <dbReference type="NCBI Taxonomy" id="187145"/>
    <lineage>
        <taxon>Bacteria</taxon>
        <taxon>Pseudomonadati</taxon>
        <taxon>Calditrichota</taxon>
        <taxon>Calditrichia</taxon>
        <taxon>Calditrichales</taxon>
        <taxon>Calditrichaceae</taxon>
        <taxon>Caldithrix</taxon>
    </lineage>
</organism>
<dbReference type="GO" id="GO:0016757">
    <property type="term" value="F:glycosyltransferase activity"/>
    <property type="evidence" value="ECO:0007669"/>
    <property type="project" value="InterPro"/>
</dbReference>
<accession>A0A7V5PQE7</accession>
<feature type="domain" description="Glycosyl transferase family 1" evidence="1">
    <location>
        <begin position="352"/>
        <end position="423"/>
    </location>
</feature>
<gene>
    <name evidence="2" type="ORF">ENJ89_07475</name>
</gene>